<sequence>MYSSLLYYLYLLVLFVVMPFLLTGIIRKVRAYAQGRRGPKLLQFFWEVDKSLRKNPISHTNISDFTHLAPRVALFSSLMIWSVVLFEWAPFILIPFFLALYRFSYVSFAMEGASSFGGMASGREILLSVMAEPTFILMILAAQSHIEISVSPQGALIGLLFLSLSFIAILAELAKPPFDDPRTHLELTMVHEAMILEASGKQLGIFELASSIKLSTLLVFLVKLALEHSKLFKNEVLDSFARELMIAPMVILLAIILGFWESNSVRRKWTWIPEFMGLTFIAILILGTLVKLS</sequence>
<accession>A0A2N0AIS8</accession>
<dbReference type="GO" id="GO:0005886">
    <property type="term" value="C:plasma membrane"/>
    <property type="evidence" value="ECO:0007669"/>
    <property type="project" value="TreeGrafter"/>
</dbReference>
<feature type="transmembrane region" description="Helical" evidence="5">
    <location>
        <begin position="154"/>
        <end position="174"/>
    </location>
</feature>
<feature type="transmembrane region" description="Helical" evidence="5">
    <location>
        <begin position="203"/>
        <end position="222"/>
    </location>
</feature>
<dbReference type="RefSeq" id="WP_100744557.1">
    <property type="nucleotide sequence ID" value="NZ_NPDW01000002.1"/>
</dbReference>
<dbReference type="InterPro" id="IPR001694">
    <property type="entry name" value="NADH_UbQ_OxRdtase_su1/FPO"/>
</dbReference>
<organism evidence="6 7">
    <name type="scientific">Leptospira harrisiae</name>
    <dbReference type="NCBI Taxonomy" id="2023189"/>
    <lineage>
        <taxon>Bacteria</taxon>
        <taxon>Pseudomonadati</taxon>
        <taxon>Spirochaetota</taxon>
        <taxon>Spirochaetia</taxon>
        <taxon>Leptospirales</taxon>
        <taxon>Leptospiraceae</taxon>
        <taxon>Leptospira</taxon>
    </lineage>
</organism>
<evidence type="ECO:0000313" key="6">
    <source>
        <dbReference type="EMBL" id="PJZ84170.1"/>
    </source>
</evidence>
<keyword evidence="4 5" id="KW-0472">Membrane</keyword>
<keyword evidence="3 5" id="KW-1133">Transmembrane helix</keyword>
<feature type="transmembrane region" description="Helical" evidence="5">
    <location>
        <begin position="272"/>
        <end position="290"/>
    </location>
</feature>
<dbReference type="Proteomes" id="UP000232145">
    <property type="component" value="Unassembled WGS sequence"/>
</dbReference>
<comment type="caution">
    <text evidence="6">The sequence shown here is derived from an EMBL/GenBank/DDBJ whole genome shotgun (WGS) entry which is preliminary data.</text>
</comment>
<dbReference type="InterPro" id="IPR052561">
    <property type="entry name" value="ComplexI_Subunit1"/>
</dbReference>
<evidence type="ECO:0000256" key="1">
    <source>
        <dbReference type="ARBA" id="ARBA00004141"/>
    </source>
</evidence>
<gene>
    <name evidence="6" type="ORF">CH364_12610</name>
</gene>
<comment type="subcellular location">
    <subcellularLocation>
        <location evidence="1">Membrane</location>
        <topology evidence="1">Multi-pass membrane protein</topology>
    </subcellularLocation>
</comment>
<feature type="transmembrane region" description="Helical" evidence="5">
    <location>
        <begin position="243"/>
        <end position="260"/>
    </location>
</feature>
<evidence type="ECO:0000256" key="2">
    <source>
        <dbReference type="ARBA" id="ARBA00022692"/>
    </source>
</evidence>
<reference evidence="6 7" key="1">
    <citation type="submission" date="2017-07" db="EMBL/GenBank/DDBJ databases">
        <title>Leptospira spp. isolated from tropical soils.</title>
        <authorList>
            <person name="Thibeaux R."/>
            <person name="Iraola G."/>
            <person name="Ferres I."/>
            <person name="Bierque E."/>
            <person name="Girault D."/>
            <person name="Soupe-Gilbert M.-E."/>
            <person name="Picardeau M."/>
            <person name="Goarant C."/>
        </authorList>
    </citation>
    <scope>NUCLEOTIDE SEQUENCE [LARGE SCALE GENOMIC DNA]</scope>
    <source>
        <strain evidence="6 7">FH2-B-A1</strain>
    </source>
</reference>
<dbReference type="PANTHER" id="PTHR43359">
    <property type="entry name" value="FORMATE HYDROGENLYASE SUBUNIT 4"/>
    <property type="match status" value="1"/>
</dbReference>
<dbReference type="AlphaFoldDB" id="A0A2N0AIS8"/>
<feature type="transmembrane region" description="Helical" evidence="5">
    <location>
        <begin position="125"/>
        <end position="142"/>
    </location>
</feature>
<dbReference type="Pfam" id="PF00146">
    <property type="entry name" value="NADHdh"/>
    <property type="match status" value="1"/>
</dbReference>
<evidence type="ECO:0000256" key="3">
    <source>
        <dbReference type="ARBA" id="ARBA00022989"/>
    </source>
</evidence>
<dbReference type="PANTHER" id="PTHR43359:SF1">
    <property type="entry name" value="FORMATE HYDROGENLYASE SUBUNIT 4-RELATED"/>
    <property type="match status" value="1"/>
</dbReference>
<feature type="transmembrane region" description="Helical" evidence="5">
    <location>
        <begin position="78"/>
        <end position="105"/>
    </location>
</feature>
<evidence type="ECO:0000256" key="5">
    <source>
        <dbReference type="SAM" id="Phobius"/>
    </source>
</evidence>
<dbReference type="OrthoDB" id="9778499at2"/>
<evidence type="ECO:0000256" key="4">
    <source>
        <dbReference type="ARBA" id="ARBA00023136"/>
    </source>
</evidence>
<keyword evidence="7" id="KW-1185">Reference proteome</keyword>
<evidence type="ECO:0000313" key="7">
    <source>
        <dbReference type="Proteomes" id="UP000232145"/>
    </source>
</evidence>
<name>A0A2N0AIS8_9LEPT</name>
<keyword evidence="2 5" id="KW-0812">Transmembrane</keyword>
<feature type="transmembrane region" description="Helical" evidence="5">
    <location>
        <begin position="6"/>
        <end position="26"/>
    </location>
</feature>
<protein>
    <submittedName>
        <fullName evidence="6">Formate hydrogenase</fullName>
    </submittedName>
</protein>
<proteinExistence type="predicted"/>
<dbReference type="EMBL" id="NPDX01000003">
    <property type="protein sequence ID" value="PJZ84170.1"/>
    <property type="molecule type" value="Genomic_DNA"/>
</dbReference>